<comment type="caution">
    <text evidence="8">The sequence shown here is derived from an EMBL/GenBank/DDBJ whole genome shotgun (WGS) entry which is preliminary data.</text>
</comment>
<dbReference type="PANTHER" id="PTHR43098:SF3">
    <property type="entry name" value="L-ORNITHINE N(5)-MONOOXYGENASE-RELATED"/>
    <property type="match status" value="1"/>
</dbReference>
<organism evidence="8 9">
    <name type="scientific">Bradyrhizobium macuxiense</name>
    <dbReference type="NCBI Taxonomy" id="1755647"/>
    <lineage>
        <taxon>Bacteria</taxon>
        <taxon>Pseudomonadati</taxon>
        <taxon>Pseudomonadota</taxon>
        <taxon>Alphaproteobacteria</taxon>
        <taxon>Hyphomicrobiales</taxon>
        <taxon>Nitrobacteraceae</taxon>
        <taxon>Bradyrhizobium</taxon>
    </lineage>
</organism>
<evidence type="ECO:0000256" key="6">
    <source>
        <dbReference type="ARBA" id="ARBA00023002"/>
    </source>
</evidence>
<dbReference type="AlphaFoldDB" id="A0A109JC89"/>
<keyword evidence="6" id="KW-0560">Oxidoreductase</keyword>
<gene>
    <name evidence="8" type="ORF">AS156_21445</name>
</gene>
<dbReference type="RefSeq" id="WP_066514340.1">
    <property type="nucleotide sequence ID" value="NZ_LNCU01000117.1"/>
</dbReference>
<dbReference type="Proteomes" id="UP000057737">
    <property type="component" value="Unassembled WGS sequence"/>
</dbReference>
<accession>A0A109JC89</accession>
<dbReference type="SUPFAM" id="SSF51905">
    <property type="entry name" value="FAD/NAD(P)-binding domain"/>
    <property type="match status" value="2"/>
</dbReference>
<evidence type="ECO:0000256" key="4">
    <source>
        <dbReference type="ARBA" id="ARBA00022827"/>
    </source>
</evidence>
<dbReference type="Gene3D" id="3.50.50.60">
    <property type="entry name" value="FAD/NAD(P)-binding domain"/>
    <property type="match status" value="2"/>
</dbReference>
<protein>
    <submittedName>
        <fullName evidence="8">Cyclohexanone monooxygenase</fullName>
    </submittedName>
</protein>
<dbReference type="InterPro" id="IPR036188">
    <property type="entry name" value="FAD/NAD-bd_sf"/>
</dbReference>
<keyword evidence="4" id="KW-0274">FAD</keyword>
<evidence type="ECO:0000256" key="1">
    <source>
        <dbReference type="ARBA" id="ARBA00001974"/>
    </source>
</evidence>
<comment type="similarity">
    <text evidence="2">Belongs to the FAD-binding monooxygenase family.</text>
</comment>
<proteinExistence type="inferred from homology"/>
<keyword evidence="3" id="KW-0285">Flavoprotein</keyword>
<dbReference type="GO" id="GO:0004497">
    <property type="term" value="F:monooxygenase activity"/>
    <property type="evidence" value="ECO:0007669"/>
    <property type="project" value="UniProtKB-KW"/>
</dbReference>
<evidence type="ECO:0000256" key="2">
    <source>
        <dbReference type="ARBA" id="ARBA00010139"/>
    </source>
</evidence>
<evidence type="ECO:0000256" key="7">
    <source>
        <dbReference type="ARBA" id="ARBA00023033"/>
    </source>
</evidence>
<dbReference type="Pfam" id="PF13738">
    <property type="entry name" value="Pyr_redox_3"/>
    <property type="match status" value="1"/>
</dbReference>
<dbReference type="EMBL" id="LNCU01000117">
    <property type="protein sequence ID" value="KWV46269.1"/>
    <property type="molecule type" value="Genomic_DNA"/>
</dbReference>
<dbReference type="InterPro" id="IPR050775">
    <property type="entry name" value="FAD-binding_Monooxygenases"/>
</dbReference>
<keyword evidence="5" id="KW-0521">NADP</keyword>
<evidence type="ECO:0000256" key="5">
    <source>
        <dbReference type="ARBA" id="ARBA00022857"/>
    </source>
</evidence>
<evidence type="ECO:0000313" key="9">
    <source>
        <dbReference type="Proteomes" id="UP000057737"/>
    </source>
</evidence>
<keyword evidence="7 8" id="KW-0503">Monooxygenase</keyword>
<name>A0A109JC89_9BRAD</name>
<comment type="cofactor">
    <cofactor evidence="1">
        <name>FAD</name>
        <dbReference type="ChEBI" id="CHEBI:57692"/>
    </cofactor>
</comment>
<keyword evidence="9" id="KW-1185">Reference proteome</keyword>
<dbReference type="OrthoDB" id="312624at2"/>
<dbReference type="PANTHER" id="PTHR43098">
    <property type="entry name" value="L-ORNITHINE N(5)-MONOOXYGENASE-RELATED"/>
    <property type="match status" value="1"/>
</dbReference>
<evidence type="ECO:0000313" key="8">
    <source>
        <dbReference type="EMBL" id="KWV46269.1"/>
    </source>
</evidence>
<reference evidence="8 9" key="1">
    <citation type="submission" date="2015-11" db="EMBL/GenBank/DDBJ databases">
        <title>Draft Genome Sequence of the Strain BR 10303 (Bradyrhizobium sp.) isolated from nodules of Centrolobium paraense.</title>
        <authorList>
            <person name="Zelli J.E."/>
            <person name="Simoes-Araujo J.L."/>
            <person name="Barauna A.C."/>
            <person name="Silva K."/>
        </authorList>
    </citation>
    <scope>NUCLEOTIDE SEQUENCE [LARGE SCALE GENOMIC DNA]</scope>
    <source>
        <strain evidence="8 9">BR 10303</strain>
    </source>
</reference>
<evidence type="ECO:0000256" key="3">
    <source>
        <dbReference type="ARBA" id="ARBA00022630"/>
    </source>
</evidence>
<sequence>MAQESAARGHARHAETAAFDAVVVGAGFAGMYMLHRLRGLGFTARVYEAGGGVGGTWYWNRYPGARCDVESLQYSFSFSEELDQEWSWSEKYSPQPEILAYANHVADRFDLRSQIVFDTRVTAATFDEGAGTWTIETDRGDKVAAKFCIMAVGCLSAPNRPAFAGMTDFRGPIYHTGEWPHDGVDFTGLRVGVIGTGSSAIQSIPIIAQQASQLTVFQRTATWSVPAWNEALSAEYLKEAKAHYPELRAKARARPTGFYFPFNAQPALEASTSERERLYEEAWQRGGLPFLGAFGDLLFEKAANDTIADFARKKIRAIVRDPVTAELLCPQNVFGCKRLCVDTRYFETYNLPHVKLVDVSTKPIERFTTDGIMVDGTEYKVDAIVSATGFAAMTGSFDKIAITGRGGRTLAEKWRAGPRAYLGLASEGFPNLFMITGPGSPSVLASMIQAIEQHVDWLADCLGHMRDIGAGTIEPVREDEDAWVAHVNDVSTVSLRSTCSSWYVGTNIPGRPRVFMPYIGGFPIYVQKCNEVMNSGYDGFVLQGARDSNAPPQVRFTERWQVPLDIEVISPAAVAAKRVPVV</sequence>